<protein>
    <submittedName>
        <fullName evidence="2">Uncharacterized protein</fullName>
    </submittedName>
</protein>
<dbReference type="AlphaFoldDB" id="A0AAN7X8W8"/>
<feature type="compositionally biased region" description="Basic and acidic residues" evidence="1">
    <location>
        <begin position="1"/>
        <end position="19"/>
    </location>
</feature>
<gene>
    <name evidence="2" type="ORF">PBY51_007780</name>
</gene>
<dbReference type="Proteomes" id="UP001346869">
    <property type="component" value="Unassembled WGS sequence"/>
</dbReference>
<evidence type="ECO:0000256" key="1">
    <source>
        <dbReference type="SAM" id="MobiDB-lite"/>
    </source>
</evidence>
<organism evidence="2 3">
    <name type="scientific">Eleginops maclovinus</name>
    <name type="common">Patagonian blennie</name>
    <name type="synonym">Eleginus maclovinus</name>
    <dbReference type="NCBI Taxonomy" id="56733"/>
    <lineage>
        <taxon>Eukaryota</taxon>
        <taxon>Metazoa</taxon>
        <taxon>Chordata</taxon>
        <taxon>Craniata</taxon>
        <taxon>Vertebrata</taxon>
        <taxon>Euteleostomi</taxon>
        <taxon>Actinopterygii</taxon>
        <taxon>Neopterygii</taxon>
        <taxon>Teleostei</taxon>
        <taxon>Neoteleostei</taxon>
        <taxon>Acanthomorphata</taxon>
        <taxon>Eupercaria</taxon>
        <taxon>Perciformes</taxon>
        <taxon>Notothenioidei</taxon>
        <taxon>Eleginopidae</taxon>
        <taxon>Eleginops</taxon>
    </lineage>
</organism>
<feature type="compositionally biased region" description="Basic and acidic residues" evidence="1">
    <location>
        <begin position="54"/>
        <end position="66"/>
    </location>
</feature>
<accession>A0AAN7X8W8</accession>
<feature type="region of interest" description="Disordered" evidence="1">
    <location>
        <begin position="1"/>
        <end position="34"/>
    </location>
</feature>
<evidence type="ECO:0000313" key="2">
    <source>
        <dbReference type="EMBL" id="KAK5856164.1"/>
    </source>
</evidence>
<proteinExistence type="predicted"/>
<comment type="caution">
    <text evidence="2">The sequence shown here is derived from an EMBL/GenBank/DDBJ whole genome shotgun (WGS) entry which is preliminary data.</text>
</comment>
<feature type="region of interest" description="Disordered" evidence="1">
    <location>
        <begin position="52"/>
        <end position="83"/>
    </location>
</feature>
<evidence type="ECO:0000313" key="3">
    <source>
        <dbReference type="Proteomes" id="UP001346869"/>
    </source>
</evidence>
<sequence>MWKGKEQGLHGEAKGRRGEGGAVGSPASGLPHRQQHTICCMLSVSSVPMSRWVMDSKDEQGEEHEVQTQSSQGQWLSRRSQRN</sequence>
<keyword evidence="3" id="KW-1185">Reference proteome</keyword>
<reference evidence="2 3" key="1">
    <citation type="journal article" date="2023" name="Genes (Basel)">
        <title>Chromosome-Level Genome Assembly and Circadian Gene Repertoire of the Patagonia Blennie Eleginops maclovinus-The Closest Ancestral Proxy of Antarctic Cryonotothenioids.</title>
        <authorList>
            <person name="Cheng C.C."/>
            <person name="Rivera-Colon A.G."/>
            <person name="Minhas B.F."/>
            <person name="Wilson L."/>
            <person name="Rayamajhi N."/>
            <person name="Vargas-Chacoff L."/>
            <person name="Catchen J.M."/>
        </authorList>
    </citation>
    <scope>NUCLEOTIDE SEQUENCE [LARGE SCALE GENOMIC DNA]</scope>
    <source>
        <strain evidence="2">JMC-PN-2008</strain>
    </source>
</reference>
<dbReference type="EMBL" id="JAUZQC010000017">
    <property type="protein sequence ID" value="KAK5856164.1"/>
    <property type="molecule type" value="Genomic_DNA"/>
</dbReference>
<name>A0AAN7X8W8_ELEMC</name>
<reference evidence="2 3" key="2">
    <citation type="journal article" date="2023" name="Mol. Biol. Evol.">
        <title>Genomics of Secondarily Temperate Adaptation in the Only Non-Antarctic Icefish.</title>
        <authorList>
            <person name="Rivera-Colon A.G."/>
            <person name="Rayamajhi N."/>
            <person name="Minhas B.F."/>
            <person name="Madrigal G."/>
            <person name="Bilyk K.T."/>
            <person name="Yoon V."/>
            <person name="Hune M."/>
            <person name="Gregory S."/>
            <person name="Cheng C.H.C."/>
            <person name="Catchen J.M."/>
        </authorList>
    </citation>
    <scope>NUCLEOTIDE SEQUENCE [LARGE SCALE GENOMIC DNA]</scope>
    <source>
        <strain evidence="2">JMC-PN-2008</strain>
    </source>
</reference>
<feature type="compositionally biased region" description="Polar residues" evidence="1">
    <location>
        <begin position="67"/>
        <end position="83"/>
    </location>
</feature>